<dbReference type="NCBIfam" id="TIGR04183">
    <property type="entry name" value="Por_Secre_tail"/>
    <property type="match status" value="1"/>
</dbReference>
<feature type="domain" description="T9SS-like galactose binding" evidence="3">
    <location>
        <begin position="127"/>
        <end position="210"/>
    </location>
</feature>
<dbReference type="EMBL" id="NGJN01000009">
    <property type="protein sequence ID" value="OZV66585.1"/>
    <property type="molecule type" value="Genomic_DNA"/>
</dbReference>
<dbReference type="InterPro" id="IPR026444">
    <property type="entry name" value="Secre_tail"/>
</dbReference>
<dbReference type="AlphaFoldDB" id="A0A265UMN4"/>
<keyword evidence="5" id="KW-1185">Reference proteome</keyword>
<evidence type="ECO:0000256" key="1">
    <source>
        <dbReference type="ARBA" id="ARBA00022729"/>
    </source>
</evidence>
<evidence type="ECO:0000259" key="3">
    <source>
        <dbReference type="Pfam" id="PF23759"/>
    </source>
</evidence>
<dbReference type="Pfam" id="PF23759">
    <property type="entry name" value="GBD_T9SS_assoc"/>
    <property type="match status" value="3"/>
</dbReference>
<reference evidence="4 5" key="1">
    <citation type="submission" date="2017-05" db="EMBL/GenBank/DDBJ databases">
        <title>The draft genome sequence of Idiomarina salinarum WNB302.</title>
        <authorList>
            <person name="Sun Y."/>
            <person name="Chen B."/>
            <person name="Du Z."/>
        </authorList>
    </citation>
    <scope>NUCLEOTIDE SEQUENCE [LARGE SCALE GENOMIC DNA]</scope>
    <source>
        <strain evidence="4 5">WNB302</strain>
    </source>
</reference>
<evidence type="ECO:0000313" key="5">
    <source>
        <dbReference type="Proteomes" id="UP000216840"/>
    </source>
</evidence>
<gene>
    <name evidence="4" type="ORF">CA834_13910</name>
</gene>
<feature type="domain" description="Secretion system C-terminal sorting" evidence="2">
    <location>
        <begin position="491"/>
        <end position="554"/>
    </location>
</feature>
<sequence>NDECVDAEPIACGDTVSGSTANATDSGDNASNDVWYELAGTTVGQEITASLCGSSFDTFIRVFDACGGTQVASNDDDFANCGSSASQTTFVSDGTSTYYIMVEGFGSASGDFDLAVTCVDPQPAPANDECVDAEPIACGDAVSGSTAFATDSGENASNDVWYELAGTLAGQEITASLCGSSFDTVIRVFDACGGTEVVSNDDFCGTQSETTFVSDGTSTYYIMVEGFSSSDGDFDLAVSCVDPPACVPPVIDSSTVLDSCNPDGTGTFTVDIVVSDGGDAGSVFDDGTTTYPVVAGTVAVGPYDSGDTVTIELVAADTACSSTVGTFSFTCTVEAPDNDEIAGAIMLPVGDTLCETEVVGTNVGATDSIENDNEASCSTIDPTSDVWFSVTVPATGELNIQTSAADIDSITDTVMEVYSGTSGALVEVACSDDEGPGAFSLVELTGLTPGDVLLVRVWECGVIVEGNFNICAWSPSALDIDDSVFGNFNYYPNPVENTLTLGAQNNIETVVMFNMLGQEVLRTLPNNVTSNLDMSRLDAGAYFVKVTIANITKTIRVIKE</sequence>
<dbReference type="InterPro" id="IPR056600">
    <property type="entry name" value="GBD_T9SS_assoc"/>
</dbReference>
<evidence type="ECO:0000313" key="4">
    <source>
        <dbReference type="EMBL" id="OZV66585.1"/>
    </source>
</evidence>
<keyword evidence="1" id="KW-0732">Signal</keyword>
<name>A0A265UMN4_9FLAO</name>
<accession>A0A265UMN4</accession>
<dbReference type="Pfam" id="PF18962">
    <property type="entry name" value="Por_Secre_tail"/>
    <property type="match status" value="1"/>
</dbReference>
<evidence type="ECO:0000259" key="2">
    <source>
        <dbReference type="Pfam" id="PF18962"/>
    </source>
</evidence>
<protein>
    <submittedName>
        <fullName evidence="4">Uncharacterized protein</fullName>
    </submittedName>
</protein>
<feature type="non-terminal residue" evidence="4">
    <location>
        <position position="1"/>
    </location>
</feature>
<dbReference type="OrthoDB" id="1401747at2"/>
<feature type="domain" description="T9SS-like galactose binding" evidence="3">
    <location>
        <begin position="338"/>
        <end position="433"/>
    </location>
</feature>
<feature type="domain" description="T9SS-like galactose binding" evidence="3">
    <location>
        <begin position="1"/>
        <end position="76"/>
    </location>
</feature>
<dbReference type="RefSeq" id="WP_133085508.1">
    <property type="nucleotide sequence ID" value="NZ_NGJN01000009.1"/>
</dbReference>
<dbReference type="Gene3D" id="2.60.120.380">
    <property type="match status" value="2"/>
</dbReference>
<comment type="caution">
    <text evidence="4">The sequence shown here is derived from an EMBL/GenBank/DDBJ whole genome shotgun (WGS) entry which is preliminary data.</text>
</comment>
<dbReference type="Proteomes" id="UP000216840">
    <property type="component" value="Unassembled WGS sequence"/>
</dbReference>
<organism evidence="4 5">
    <name type="scientific">Winogradskyella aurantia</name>
    <dbReference type="NCBI Taxonomy" id="1915063"/>
    <lineage>
        <taxon>Bacteria</taxon>
        <taxon>Pseudomonadati</taxon>
        <taxon>Bacteroidota</taxon>
        <taxon>Flavobacteriia</taxon>
        <taxon>Flavobacteriales</taxon>
        <taxon>Flavobacteriaceae</taxon>
        <taxon>Winogradskyella</taxon>
    </lineage>
</organism>
<proteinExistence type="predicted"/>